<dbReference type="InterPro" id="IPR007627">
    <property type="entry name" value="RNA_pol_sigma70_r2"/>
</dbReference>
<dbReference type="AlphaFoldDB" id="A0A934VAS9"/>
<dbReference type="NCBIfam" id="TIGR02989">
    <property type="entry name" value="Sig-70_gvs1"/>
    <property type="match status" value="1"/>
</dbReference>
<dbReference type="InterPro" id="IPR039425">
    <property type="entry name" value="RNA_pol_sigma-70-like"/>
</dbReference>
<dbReference type="GO" id="GO:0006352">
    <property type="term" value="P:DNA-templated transcription initiation"/>
    <property type="evidence" value="ECO:0007669"/>
    <property type="project" value="InterPro"/>
</dbReference>
<proteinExistence type="inferred from homology"/>
<dbReference type="Gene3D" id="1.10.1740.10">
    <property type="match status" value="1"/>
</dbReference>
<dbReference type="InterPro" id="IPR014331">
    <property type="entry name" value="RNA_pol_sigma70_ECF_RHOBA"/>
</dbReference>
<dbReference type="Gene3D" id="1.10.10.10">
    <property type="entry name" value="Winged helix-like DNA-binding domain superfamily/Winged helix DNA-binding domain"/>
    <property type="match status" value="1"/>
</dbReference>
<evidence type="ECO:0000256" key="1">
    <source>
        <dbReference type="ARBA" id="ARBA00010641"/>
    </source>
</evidence>
<accession>A0A934VAS9</accession>
<evidence type="ECO:0000256" key="3">
    <source>
        <dbReference type="ARBA" id="ARBA00023082"/>
    </source>
</evidence>
<keyword evidence="7" id="KW-1185">Reference proteome</keyword>
<dbReference type="PANTHER" id="PTHR43133:SF51">
    <property type="entry name" value="RNA POLYMERASE SIGMA FACTOR"/>
    <property type="match status" value="1"/>
</dbReference>
<evidence type="ECO:0000256" key="2">
    <source>
        <dbReference type="ARBA" id="ARBA00023015"/>
    </source>
</evidence>
<name>A0A934VAS9_9BACT</name>
<evidence type="ECO:0000259" key="5">
    <source>
        <dbReference type="Pfam" id="PF04542"/>
    </source>
</evidence>
<keyword evidence="2" id="KW-0805">Transcription regulation</keyword>
<dbReference type="SUPFAM" id="SSF88946">
    <property type="entry name" value="Sigma2 domain of RNA polymerase sigma factors"/>
    <property type="match status" value="1"/>
</dbReference>
<evidence type="ECO:0000313" key="6">
    <source>
        <dbReference type="EMBL" id="MBK1814689.1"/>
    </source>
</evidence>
<comment type="similarity">
    <text evidence="1">Belongs to the sigma-70 factor family. ECF subfamily.</text>
</comment>
<feature type="domain" description="RNA polymerase sigma-70 region 2" evidence="5">
    <location>
        <begin position="40"/>
        <end position="104"/>
    </location>
</feature>
<dbReference type="InterPro" id="IPR036388">
    <property type="entry name" value="WH-like_DNA-bd_sf"/>
</dbReference>
<dbReference type="InterPro" id="IPR013325">
    <property type="entry name" value="RNA_pol_sigma_r2"/>
</dbReference>
<evidence type="ECO:0000256" key="4">
    <source>
        <dbReference type="ARBA" id="ARBA00023163"/>
    </source>
</evidence>
<evidence type="ECO:0000313" key="7">
    <source>
        <dbReference type="Proteomes" id="UP000600139"/>
    </source>
</evidence>
<keyword evidence="4" id="KW-0804">Transcription</keyword>
<gene>
    <name evidence="6" type="ORF">JIN84_03635</name>
</gene>
<keyword evidence="3" id="KW-0731">Sigma factor</keyword>
<protein>
    <submittedName>
        <fullName evidence="6">Sigma-70 family RNA polymerase sigma factor</fullName>
    </submittedName>
</protein>
<dbReference type="NCBIfam" id="TIGR02937">
    <property type="entry name" value="sigma70-ECF"/>
    <property type="match status" value="1"/>
</dbReference>
<dbReference type="InterPro" id="IPR014284">
    <property type="entry name" value="RNA_pol_sigma-70_dom"/>
</dbReference>
<dbReference type="Proteomes" id="UP000600139">
    <property type="component" value="Unassembled WGS sequence"/>
</dbReference>
<dbReference type="EMBL" id="JAENIK010000004">
    <property type="protein sequence ID" value="MBK1814689.1"/>
    <property type="molecule type" value="Genomic_DNA"/>
</dbReference>
<dbReference type="GO" id="GO:0016987">
    <property type="term" value="F:sigma factor activity"/>
    <property type="evidence" value="ECO:0007669"/>
    <property type="project" value="UniProtKB-KW"/>
</dbReference>
<sequence>MQSETIHAWLRACMSGSAPNNFPPDRRDHGSVQEFDPLLLSHQHRIYFFIRSMVFNPDDARDVLQDVNAIIIRKRDRFSPGTDFKSWSFAIARYECLAYLRRHQAKQSVASDGLLEYLAEEAEPRADDVDSWLKALAECRKLLAEESDRLLEFRYQKRVPLEEIARLWKTTEGALKQKLFRVRNQLKKCVLRRFAETTGEECD</sequence>
<dbReference type="InterPro" id="IPR013324">
    <property type="entry name" value="RNA_pol_sigma_r3/r4-like"/>
</dbReference>
<comment type="caution">
    <text evidence="6">The sequence shown here is derived from an EMBL/GenBank/DDBJ whole genome shotgun (WGS) entry which is preliminary data.</text>
</comment>
<dbReference type="SUPFAM" id="SSF88659">
    <property type="entry name" value="Sigma3 and sigma4 domains of RNA polymerase sigma factors"/>
    <property type="match status" value="1"/>
</dbReference>
<organism evidence="6 7">
    <name type="scientific">Luteolibacter yonseiensis</name>
    <dbReference type="NCBI Taxonomy" id="1144680"/>
    <lineage>
        <taxon>Bacteria</taxon>
        <taxon>Pseudomonadati</taxon>
        <taxon>Verrucomicrobiota</taxon>
        <taxon>Verrucomicrobiia</taxon>
        <taxon>Verrucomicrobiales</taxon>
        <taxon>Verrucomicrobiaceae</taxon>
        <taxon>Luteolibacter</taxon>
    </lineage>
</organism>
<dbReference type="Pfam" id="PF04542">
    <property type="entry name" value="Sigma70_r2"/>
    <property type="match status" value="1"/>
</dbReference>
<reference evidence="6" key="1">
    <citation type="submission" date="2021-01" db="EMBL/GenBank/DDBJ databases">
        <title>Modified the classification status of verrucomicrobia.</title>
        <authorList>
            <person name="Feng X."/>
        </authorList>
    </citation>
    <scope>NUCLEOTIDE SEQUENCE</scope>
    <source>
        <strain evidence="6">JCM 18052</strain>
    </source>
</reference>
<dbReference type="PANTHER" id="PTHR43133">
    <property type="entry name" value="RNA POLYMERASE ECF-TYPE SIGMA FACTO"/>
    <property type="match status" value="1"/>
</dbReference>